<dbReference type="GO" id="GO:0008270">
    <property type="term" value="F:zinc ion binding"/>
    <property type="evidence" value="ECO:0007669"/>
    <property type="project" value="UniProtKB-KW"/>
</dbReference>
<dbReference type="PROSITE" id="PS50064">
    <property type="entry name" value="ZF_PARP_2"/>
    <property type="match status" value="1"/>
</dbReference>
<evidence type="ECO:0000256" key="7">
    <source>
        <dbReference type="ARBA" id="ARBA00022771"/>
    </source>
</evidence>
<dbReference type="Gene3D" id="3.90.176.10">
    <property type="entry name" value="Toxin ADP-ribosyltransferase, Chain A, domain 1"/>
    <property type="match status" value="1"/>
</dbReference>
<dbReference type="InterPro" id="IPR036361">
    <property type="entry name" value="SAP_dom_sf"/>
</dbReference>
<evidence type="ECO:0000259" key="16">
    <source>
        <dbReference type="PROSITE" id="PS50800"/>
    </source>
</evidence>
<gene>
    <name evidence="19" type="ORF">AB1Y20_016448</name>
</gene>
<dbReference type="PROSITE" id="PS51996">
    <property type="entry name" value="TR_MART"/>
    <property type="match status" value="1"/>
</dbReference>
<evidence type="ECO:0000256" key="11">
    <source>
        <dbReference type="ARBA" id="ARBA00024347"/>
    </source>
</evidence>
<dbReference type="PANTHER" id="PTHR10459:SF117">
    <property type="entry name" value="POLY [ADP-RIBOSE] POLYMERASE TANKYRASE"/>
    <property type="match status" value="1"/>
</dbReference>
<evidence type="ECO:0000259" key="18">
    <source>
        <dbReference type="PROSITE" id="PS51977"/>
    </source>
</evidence>
<evidence type="ECO:0000256" key="5">
    <source>
        <dbReference type="ARBA" id="ARBA00022695"/>
    </source>
</evidence>
<feature type="region of interest" description="Disordered" evidence="14">
    <location>
        <begin position="222"/>
        <end position="254"/>
    </location>
</feature>
<dbReference type="PROSITE" id="PS50800">
    <property type="entry name" value="SAP"/>
    <property type="match status" value="1"/>
</dbReference>
<evidence type="ECO:0000256" key="8">
    <source>
        <dbReference type="ARBA" id="ARBA00022833"/>
    </source>
</evidence>
<comment type="subcellular location">
    <subcellularLocation>
        <location evidence="1">Nucleus</location>
    </subcellularLocation>
</comment>
<dbReference type="SUPFAM" id="SSF142921">
    <property type="entry name" value="WGR domain-like"/>
    <property type="match status" value="1"/>
</dbReference>
<keyword evidence="7" id="KW-0863">Zinc-finger</keyword>
<dbReference type="SUPFAM" id="SSF47587">
    <property type="entry name" value="Domain of poly(ADP-ribose) polymerase"/>
    <property type="match status" value="1"/>
</dbReference>
<dbReference type="InterPro" id="IPR003034">
    <property type="entry name" value="SAP_dom"/>
</dbReference>
<dbReference type="InterPro" id="IPR050800">
    <property type="entry name" value="ARTD/PARP"/>
</dbReference>
<dbReference type="AlphaFoldDB" id="A0AB34IFX3"/>
<comment type="caution">
    <text evidence="19">The sequence shown here is derived from an EMBL/GenBank/DDBJ whole genome shotgun (WGS) entry which is preliminary data.</text>
</comment>
<feature type="domain" description="PARP alpha-helical" evidence="17">
    <location>
        <begin position="391"/>
        <end position="512"/>
    </location>
</feature>
<dbReference type="InterPro" id="IPR036616">
    <property type="entry name" value="Poly(ADP-ribose)pol_reg_dom_sf"/>
</dbReference>
<keyword evidence="8" id="KW-0862">Zinc</keyword>
<feature type="region of interest" description="Disordered" evidence="14">
    <location>
        <begin position="1"/>
        <end position="52"/>
    </location>
</feature>
<evidence type="ECO:0000313" key="19">
    <source>
        <dbReference type="EMBL" id="KAL1496494.1"/>
    </source>
</evidence>
<accession>A0AB34IFX3</accession>
<dbReference type="SMART" id="SM01336">
    <property type="entry name" value="zf-PARP"/>
    <property type="match status" value="1"/>
</dbReference>
<dbReference type="InterPro" id="IPR008893">
    <property type="entry name" value="WGR_domain"/>
</dbReference>
<name>A0AB34IFX3_PRYPA</name>
<dbReference type="SUPFAM" id="SSF56399">
    <property type="entry name" value="ADP-ribosylation"/>
    <property type="match status" value="1"/>
</dbReference>
<dbReference type="Gene3D" id="3.30.1740.10">
    <property type="entry name" value="Zinc finger, PARP-type"/>
    <property type="match status" value="1"/>
</dbReference>
<dbReference type="InterPro" id="IPR004102">
    <property type="entry name" value="Poly(ADP-ribose)pol_reg_dom"/>
</dbReference>
<keyword evidence="6" id="KW-0479">Metal-binding</keyword>
<dbReference type="Gene3D" id="2.20.140.10">
    <property type="entry name" value="WGR domain"/>
    <property type="match status" value="1"/>
</dbReference>
<evidence type="ECO:0000256" key="6">
    <source>
        <dbReference type="ARBA" id="ARBA00022723"/>
    </source>
</evidence>
<keyword evidence="10" id="KW-0539">Nucleus</keyword>
<dbReference type="InterPro" id="IPR000768">
    <property type="entry name" value="ART"/>
</dbReference>
<protein>
    <recommendedName>
        <fullName evidence="13">NAD(P)(+)--arginine ADP-ribosyltransferase</fullName>
        <ecNumber evidence="13">2.4.2.31</ecNumber>
    </recommendedName>
    <alternativeName>
        <fullName evidence="13">Mono(ADP-ribosyl)transferase</fullName>
    </alternativeName>
</protein>
<dbReference type="GO" id="GO:0003950">
    <property type="term" value="F:NAD+ poly-ADP-ribosyltransferase activity"/>
    <property type="evidence" value="ECO:0007669"/>
    <property type="project" value="InterPro"/>
</dbReference>
<dbReference type="GO" id="GO:0003677">
    <property type="term" value="F:DNA binding"/>
    <property type="evidence" value="ECO:0007669"/>
    <property type="project" value="InterPro"/>
</dbReference>
<dbReference type="Gene3D" id="1.20.142.10">
    <property type="entry name" value="Poly(ADP-ribose) polymerase, regulatory domain"/>
    <property type="match status" value="1"/>
</dbReference>
<dbReference type="SMART" id="SM00773">
    <property type="entry name" value="WGR"/>
    <property type="match status" value="1"/>
</dbReference>
<evidence type="ECO:0000256" key="12">
    <source>
        <dbReference type="ARBA" id="ARBA00047597"/>
    </source>
</evidence>
<proteinExistence type="inferred from homology"/>
<dbReference type="GO" id="GO:0016779">
    <property type="term" value="F:nucleotidyltransferase activity"/>
    <property type="evidence" value="ECO:0007669"/>
    <property type="project" value="UniProtKB-KW"/>
</dbReference>
<dbReference type="GO" id="GO:0006302">
    <property type="term" value="P:double-strand break repair"/>
    <property type="evidence" value="ECO:0007669"/>
    <property type="project" value="TreeGrafter"/>
</dbReference>
<evidence type="ECO:0000256" key="10">
    <source>
        <dbReference type="ARBA" id="ARBA00023242"/>
    </source>
</evidence>
<feature type="domain" description="SAP" evidence="16">
    <location>
        <begin position="254"/>
        <end position="288"/>
    </location>
</feature>
<dbReference type="Pfam" id="PF18974">
    <property type="entry name" value="DUF5710"/>
    <property type="match status" value="1"/>
</dbReference>
<keyword evidence="3 13" id="KW-0328">Glycosyltransferase</keyword>
<dbReference type="PANTHER" id="PTHR10459">
    <property type="entry name" value="DNA LIGASE"/>
    <property type="match status" value="1"/>
</dbReference>
<keyword evidence="9 13" id="KW-0520">NAD</keyword>
<dbReference type="InterPro" id="IPR036957">
    <property type="entry name" value="Znf_PARP_sf"/>
</dbReference>
<dbReference type="EMBL" id="JBGBPQ010000029">
    <property type="protein sequence ID" value="KAL1496494.1"/>
    <property type="molecule type" value="Genomic_DNA"/>
</dbReference>
<feature type="compositionally biased region" description="Basic and acidic residues" evidence="14">
    <location>
        <begin position="222"/>
        <end position="231"/>
    </location>
</feature>
<dbReference type="Pfam" id="PF00645">
    <property type="entry name" value="zf-PARP"/>
    <property type="match status" value="1"/>
</dbReference>
<dbReference type="SUPFAM" id="SSF68906">
    <property type="entry name" value="SAP domain"/>
    <property type="match status" value="1"/>
</dbReference>
<evidence type="ECO:0000256" key="2">
    <source>
        <dbReference type="ARBA" id="ARBA00009558"/>
    </source>
</evidence>
<dbReference type="Gene3D" id="1.10.720.30">
    <property type="entry name" value="SAP domain"/>
    <property type="match status" value="1"/>
</dbReference>
<dbReference type="GO" id="GO:0106274">
    <property type="term" value="F:NAD+-protein-arginine ADP-ribosyltransferase activity"/>
    <property type="evidence" value="ECO:0007669"/>
    <property type="project" value="UniProtKB-EC"/>
</dbReference>
<dbReference type="Proteomes" id="UP001515480">
    <property type="component" value="Unassembled WGS sequence"/>
</dbReference>
<dbReference type="EC" id="2.4.2.31" evidence="13"/>
<organism evidence="19 20">
    <name type="scientific">Prymnesium parvum</name>
    <name type="common">Toxic golden alga</name>
    <dbReference type="NCBI Taxonomy" id="97485"/>
    <lineage>
        <taxon>Eukaryota</taxon>
        <taxon>Haptista</taxon>
        <taxon>Haptophyta</taxon>
        <taxon>Prymnesiophyceae</taxon>
        <taxon>Prymnesiales</taxon>
        <taxon>Prymnesiaceae</taxon>
        <taxon>Prymnesium</taxon>
    </lineage>
</organism>
<sequence>MAPKKKSGAEVAEKPPKKKAAPPDDDDDGGEADAPPKKRARAPRPSKPYRRPDFGETVFAVAYAASSRSCCKACGEKIAQGEVRLGTITPGEGDYDLTAWSHLRCRTAPLVVSEDETIGAAEQIEGFCDVAEEDQRRLVEWFGTLTPQGGAPSEAAEAAGEGKGTYIDCPFRERAAALSLGGRWDGGARRWYVPFGVELAPFARWFPAGADAARLLEEHAAAATEEKGEGKDAEEEEEEEEKEEEGEALDPAAVPGMKVADLKRELQARGQEASGKKPELAERLAAALTAEAAARKEKAAAKGNAGRGVDRSVPGRTRYAIHAPYDVKLATTSIDGGYNLNKFYNIQVLRRGDGSFAVWNKWGRVGEAGEGKLYPFADEEGAIRSFEAKFKDKTRNEWQAYVEGNFVKHEHKYGVVETEEAADGVEAAPLGKLTEAQIHKGQAVLARLKQAVEAAADGEVVAALSSEYYSLVPTASVGRQAPPPLSTLEMIEAKEGQLDFWLRMGFEGTKSLTANPLLGLWNHAVPPTLKAACSPHGVSDANTLSKSVARGKTLHKKKAGNPIRPMDPEKYGSIVLYTGQSIYRELNKALREDHACVAKFLSYLRLLFEAIACMPPQSVRLWRGIAADLYDEYEVGSVVTWWSVSSCTSDEQVARDFMTQLGGDATLITLDAKSALDITPLSVYKNEKESLLAPGTQLRVVSRAKEGKVAHIHVEEVGTALEPRPAA</sequence>
<dbReference type="PROSITE" id="PS51060">
    <property type="entry name" value="PARP_ALPHA_HD"/>
    <property type="match status" value="1"/>
</dbReference>
<comment type="catalytic activity">
    <reaction evidence="12 13">
        <text>L-arginyl-[protein] + NAD(+) = N(omega)-(ADP-D-ribosyl)-L-arginyl-[protein] + nicotinamide + H(+)</text>
        <dbReference type="Rhea" id="RHEA:19149"/>
        <dbReference type="Rhea" id="RHEA-COMP:10532"/>
        <dbReference type="Rhea" id="RHEA-COMP:15087"/>
        <dbReference type="ChEBI" id="CHEBI:15378"/>
        <dbReference type="ChEBI" id="CHEBI:17154"/>
        <dbReference type="ChEBI" id="CHEBI:29965"/>
        <dbReference type="ChEBI" id="CHEBI:57540"/>
        <dbReference type="ChEBI" id="CHEBI:142554"/>
        <dbReference type="EC" id="2.4.2.31"/>
    </reaction>
</comment>
<feature type="domain" description="PARP-type" evidence="15">
    <location>
        <begin position="59"/>
        <end position="146"/>
    </location>
</feature>
<evidence type="ECO:0000256" key="4">
    <source>
        <dbReference type="ARBA" id="ARBA00022679"/>
    </source>
</evidence>
<feature type="compositionally biased region" description="Acidic residues" evidence="14">
    <location>
        <begin position="232"/>
        <end position="248"/>
    </location>
</feature>
<dbReference type="GO" id="GO:0070212">
    <property type="term" value="P:protein poly-ADP-ribosylation"/>
    <property type="evidence" value="ECO:0007669"/>
    <property type="project" value="TreeGrafter"/>
</dbReference>
<feature type="domain" description="WGR" evidence="18">
    <location>
        <begin position="318"/>
        <end position="413"/>
    </location>
</feature>
<dbReference type="SMART" id="SM00513">
    <property type="entry name" value="SAP"/>
    <property type="match status" value="1"/>
</dbReference>
<evidence type="ECO:0000256" key="9">
    <source>
        <dbReference type="ARBA" id="ARBA00023027"/>
    </source>
</evidence>
<evidence type="ECO:0000259" key="17">
    <source>
        <dbReference type="PROSITE" id="PS51060"/>
    </source>
</evidence>
<feature type="compositionally biased region" description="Basic residues" evidence="14">
    <location>
        <begin position="37"/>
        <end position="49"/>
    </location>
</feature>
<dbReference type="Pfam" id="PF02877">
    <property type="entry name" value="PARP_reg"/>
    <property type="match status" value="1"/>
</dbReference>
<evidence type="ECO:0000256" key="3">
    <source>
        <dbReference type="ARBA" id="ARBA00022676"/>
    </source>
</evidence>
<keyword evidence="5" id="KW-0548">Nucleotidyltransferase</keyword>
<dbReference type="InterPro" id="IPR043764">
    <property type="entry name" value="DUF5710"/>
</dbReference>
<evidence type="ECO:0000313" key="20">
    <source>
        <dbReference type="Proteomes" id="UP001515480"/>
    </source>
</evidence>
<dbReference type="InterPro" id="IPR036930">
    <property type="entry name" value="WGR_dom_sf"/>
</dbReference>
<dbReference type="PROSITE" id="PS51977">
    <property type="entry name" value="WGR"/>
    <property type="match status" value="1"/>
</dbReference>
<dbReference type="GO" id="GO:0005730">
    <property type="term" value="C:nucleolus"/>
    <property type="evidence" value="ECO:0007669"/>
    <property type="project" value="TreeGrafter"/>
</dbReference>
<comment type="similarity">
    <text evidence="11">Belongs to the ARTD/PARP family.</text>
</comment>
<keyword evidence="13" id="KW-0521">NADP</keyword>
<evidence type="ECO:0000256" key="14">
    <source>
        <dbReference type="SAM" id="MobiDB-lite"/>
    </source>
</evidence>
<comment type="similarity">
    <text evidence="2 13">Belongs to the Arg-specific ADP-ribosyltransferase family.</text>
</comment>
<dbReference type="Pfam" id="PF01129">
    <property type="entry name" value="ART"/>
    <property type="match status" value="1"/>
</dbReference>
<evidence type="ECO:0000256" key="13">
    <source>
        <dbReference type="RuleBase" id="RU361228"/>
    </source>
</evidence>
<reference evidence="19 20" key="1">
    <citation type="journal article" date="2024" name="Science">
        <title>Giant polyketide synthase enzymes in the biosynthesis of giant marine polyether toxins.</title>
        <authorList>
            <person name="Fallon T.R."/>
            <person name="Shende V.V."/>
            <person name="Wierzbicki I.H."/>
            <person name="Pendleton A.L."/>
            <person name="Watervoot N.F."/>
            <person name="Auber R.P."/>
            <person name="Gonzalez D.J."/>
            <person name="Wisecaver J.H."/>
            <person name="Moore B.S."/>
        </authorList>
    </citation>
    <scope>NUCLEOTIDE SEQUENCE [LARGE SCALE GENOMIC DNA]</scope>
    <source>
        <strain evidence="19 20">12B1</strain>
    </source>
</reference>
<dbReference type="SUPFAM" id="SSF57716">
    <property type="entry name" value="Glucocorticoid receptor-like (DNA-binding domain)"/>
    <property type="match status" value="1"/>
</dbReference>
<evidence type="ECO:0000259" key="15">
    <source>
        <dbReference type="PROSITE" id="PS50064"/>
    </source>
</evidence>
<dbReference type="FunFam" id="2.20.140.10:FF:000001">
    <property type="entry name" value="Poly [ADP-ribose] polymerase"/>
    <property type="match status" value="1"/>
</dbReference>
<keyword evidence="20" id="KW-1185">Reference proteome</keyword>
<dbReference type="InterPro" id="IPR001510">
    <property type="entry name" value="Znf_PARP"/>
</dbReference>
<keyword evidence="4 13" id="KW-0808">Transferase</keyword>
<dbReference type="Pfam" id="PF02037">
    <property type="entry name" value="SAP"/>
    <property type="match status" value="1"/>
</dbReference>
<dbReference type="Pfam" id="PF05406">
    <property type="entry name" value="WGR"/>
    <property type="match status" value="1"/>
</dbReference>
<evidence type="ECO:0000256" key="1">
    <source>
        <dbReference type="ARBA" id="ARBA00004123"/>
    </source>
</evidence>